<organism evidence="10 11">
    <name type="scientific">Forsythia ovata</name>
    <dbReference type="NCBI Taxonomy" id="205694"/>
    <lineage>
        <taxon>Eukaryota</taxon>
        <taxon>Viridiplantae</taxon>
        <taxon>Streptophyta</taxon>
        <taxon>Embryophyta</taxon>
        <taxon>Tracheophyta</taxon>
        <taxon>Spermatophyta</taxon>
        <taxon>Magnoliopsida</taxon>
        <taxon>eudicotyledons</taxon>
        <taxon>Gunneridae</taxon>
        <taxon>Pentapetalae</taxon>
        <taxon>asterids</taxon>
        <taxon>lamiids</taxon>
        <taxon>Lamiales</taxon>
        <taxon>Oleaceae</taxon>
        <taxon>Forsythieae</taxon>
        <taxon>Forsythia</taxon>
    </lineage>
</organism>
<proteinExistence type="inferred from homology"/>
<comment type="similarity">
    <text evidence="2 9">Belongs to the glycosyl hydrolase 28 family.</text>
</comment>
<dbReference type="InterPro" id="IPR000743">
    <property type="entry name" value="Glyco_hydro_28"/>
</dbReference>
<dbReference type="Pfam" id="PF00295">
    <property type="entry name" value="Glyco_hydro_28"/>
    <property type="match status" value="1"/>
</dbReference>
<keyword evidence="3" id="KW-0134">Cell wall</keyword>
<accession>A0ABD1TMC7</accession>
<evidence type="ECO:0000256" key="3">
    <source>
        <dbReference type="ARBA" id="ARBA00022512"/>
    </source>
</evidence>
<dbReference type="InterPro" id="IPR011050">
    <property type="entry name" value="Pectin_lyase_fold/virulence"/>
</dbReference>
<reference evidence="11" key="1">
    <citation type="submission" date="2024-07" db="EMBL/GenBank/DDBJ databases">
        <title>Two chromosome-level genome assemblies of Korean endemic species Abeliophyllum distichum and Forsythia ovata (Oleaceae).</title>
        <authorList>
            <person name="Jang H."/>
        </authorList>
    </citation>
    <scope>NUCLEOTIDE SEQUENCE [LARGE SCALE GENOMIC DNA]</scope>
</reference>
<dbReference type="SMART" id="SM00710">
    <property type="entry name" value="PbH1"/>
    <property type="match status" value="5"/>
</dbReference>
<dbReference type="PANTHER" id="PTHR31375">
    <property type="match status" value="1"/>
</dbReference>
<dbReference type="InterPro" id="IPR006626">
    <property type="entry name" value="PbH1"/>
</dbReference>
<dbReference type="PROSITE" id="PS00502">
    <property type="entry name" value="POLYGALACTURONASE"/>
    <property type="match status" value="1"/>
</dbReference>
<keyword evidence="6 9" id="KW-0326">Glycosidase</keyword>
<evidence type="ECO:0000256" key="2">
    <source>
        <dbReference type="ARBA" id="ARBA00008834"/>
    </source>
</evidence>
<gene>
    <name evidence="10" type="ORF">Fot_27848</name>
</gene>
<feature type="active site" evidence="8">
    <location>
        <position position="267"/>
    </location>
</feature>
<protein>
    <submittedName>
        <fullName evidence="10">Pectin lyase-like superfamily protein</fullName>
    </submittedName>
</protein>
<dbReference type="FunFam" id="2.160.20.10:FF:000012">
    <property type="entry name" value="Polygalacturonase At1g48100 family"/>
    <property type="match status" value="1"/>
</dbReference>
<keyword evidence="5 9" id="KW-0378">Hydrolase</keyword>
<evidence type="ECO:0000256" key="4">
    <source>
        <dbReference type="ARBA" id="ARBA00022525"/>
    </source>
</evidence>
<evidence type="ECO:0000256" key="6">
    <source>
        <dbReference type="ARBA" id="ARBA00023295"/>
    </source>
</evidence>
<comment type="caution">
    <text evidence="10">The sequence shown here is derived from an EMBL/GenBank/DDBJ whole genome shotgun (WGS) entry which is preliminary data.</text>
</comment>
<keyword evidence="4" id="KW-0964">Secreted</keyword>
<dbReference type="GO" id="GO:0004553">
    <property type="term" value="F:hydrolase activity, hydrolyzing O-glycosyl compounds"/>
    <property type="evidence" value="ECO:0007669"/>
    <property type="project" value="UniProtKB-ARBA"/>
</dbReference>
<dbReference type="InterPro" id="IPR012334">
    <property type="entry name" value="Pectin_lyas_fold"/>
</dbReference>
<evidence type="ECO:0000256" key="7">
    <source>
        <dbReference type="ARBA" id="ARBA00023316"/>
    </source>
</evidence>
<dbReference type="Gene3D" id="2.160.20.10">
    <property type="entry name" value="Single-stranded right-handed beta-helix, Pectin lyase-like"/>
    <property type="match status" value="1"/>
</dbReference>
<dbReference type="Proteomes" id="UP001604277">
    <property type="component" value="Unassembled WGS sequence"/>
</dbReference>
<sequence length="519" mass="57050">MHRRGLSQISIPPSPAPQLATLSVSAAPAPQLATLSESAAVFSVLSYGAVGDGYTDDTQAFRMAWDAACQIESAIFLVPKHYSFMIQSTNFTGPCKNGLIFQIEGILMPPDGPDSWPKTFSNQKWLVFYRINGMVMQGGGLIDGRGENWWNLPCKPHKGSNGTSLPDPCDSPVAISFFTSSNLTVQGLEIKNSPQFHFLFDNCLDVHIDSLYINSPSGSPNTDGIHIENTNVVKIYNSVISNGDDCVSIGAGSYNVDIRNITCGPSHGISIGSLGIGHSRACVSNISVTDSIIKHSDNGVRIKTWQGGFGAVSKVTFKNIHMDTVRNPIIIDQYYCNSKSCINKTSAVYISDIFYENIKGTYDVRSPPMHIACSEAVPCTNLTLSEVELLPALGQKILDPFCWNAYGALKTVTIPPVFCLLEGFPKSLPTYDVDQWEVLKAKPLHLCQRLFDQTCYKSRDVHEWQGSEEESQEANPQDRPPQYFSKNLSHMRIEPALPENFSPCHLKSYQLAYAPGSIF</sequence>
<keyword evidence="11" id="KW-1185">Reference proteome</keyword>
<evidence type="ECO:0000313" key="10">
    <source>
        <dbReference type="EMBL" id="KAL2513877.1"/>
    </source>
</evidence>
<keyword evidence="7" id="KW-0961">Cell wall biogenesis/degradation</keyword>
<dbReference type="EMBL" id="JBFOLJ010000008">
    <property type="protein sequence ID" value="KAL2513877.1"/>
    <property type="molecule type" value="Genomic_DNA"/>
</dbReference>
<evidence type="ECO:0000256" key="5">
    <source>
        <dbReference type="ARBA" id="ARBA00022801"/>
    </source>
</evidence>
<comment type="subcellular location">
    <subcellularLocation>
        <location evidence="1">Secreted</location>
        <location evidence="1">Cell wall</location>
    </subcellularLocation>
</comment>
<dbReference type="AlphaFoldDB" id="A0ABD1TMC7"/>
<evidence type="ECO:0000256" key="9">
    <source>
        <dbReference type="RuleBase" id="RU361169"/>
    </source>
</evidence>
<name>A0ABD1TMC7_9LAMI</name>
<dbReference type="GO" id="GO:0071555">
    <property type="term" value="P:cell wall organization"/>
    <property type="evidence" value="ECO:0007669"/>
    <property type="project" value="UniProtKB-KW"/>
</dbReference>
<dbReference type="SUPFAM" id="SSF51126">
    <property type="entry name" value="Pectin lyase-like"/>
    <property type="match status" value="1"/>
</dbReference>
<evidence type="ECO:0000256" key="1">
    <source>
        <dbReference type="ARBA" id="ARBA00004191"/>
    </source>
</evidence>
<evidence type="ECO:0000313" key="11">
    <source>
        <dbReference type="Proteomes" id="UP001604277"/>
    </source>
</evidence>
<evidence type="ECO:0000256" key="8">
    <source>
        <dbReference type="PROSITE-ProRule" id="PRU10052"/>
    </source>
</evidence>